<evidence type="ECO:0008006" key="3">
    <source>
        <dbReference type="Google" id="ProtNLM"/>
    </source>
</evidence>
<dbReference type="RefSeq" id="WP_209811046.1">
    <property type="nucleotide sequence ID" value="NZ_JAGGKT010000009.1"/>
</dbReference>
<reference evidence="1 2" key="1">
    <citation type="submission" date="2021-03" db="EMBL/GenBank/DDBJ databases">
        <title>Genomic Encyclopedia of Type Strains, Phase IV (KMG-IV): sequencing the most valuable type-strain genomes for metagenomic binning, comparative biology and taxonomic classification.</title>
        <authorList>
            <person name="Goeker M."/>
        </authorList>
    </citation>
    <scope>NUCLEOTIDE SEQUENCE [LARGE SCALE GENOMIC DNA]</scope>
    <source>
        <strain evidence="1 2">DSM 24738</strain>
    </source>
</reference>
<dbReference type="Pfam" id="PF14305">
    <property type="entry name" value="ATPgrasp_TupA"/>
    <property type="match status" value="1"/>
</dbReference>
<proteinExistence type="predicted"/>
<dbReference type="InterPro" id="IPR029465">
    <property type="entry name" value="ATPgrasp_TupA"/>
</dbReference>
<dbReference type="EMBL" id="JAGGKT010000009">
    <property type="protein sequence ID" value="MBP1933015.1"/>
    <property type="molecule type" value="Genomic_DNA"/>
</dbReference>
<comment type="caution">
    <text evidence="1">The sequence shown here is derived from an EMBL/GenBank/DDBJ whole genome shotgun (WGS) entry which is preliminary data.</text>
</comment>
<evidence type="ECO:0000313" key="1">
    <source>
        <dbReference type="EMBL" id="MBP1933015.1"/>
    </source>
</evidence>
<sequence length="268" mass="31515">MDLNTRFKKLVGYELNLQNPKTFNEKMQWMKLNGNLEAFSIYVDKYEVRQFVKEKVGDDYLIPLIGVYQQVDDINLLSLPNSFVMKATNGSGMNVIVPDKQSLNWDMARKKLQNWITMNYYLSSGEPCYKPLKGQIVIEEFIKDLSGDLKDYKFFCFHGEPTYVQVVSHKRVRRSAIYDLNWNKLKVRYANRLLKRPVPKPKPLDKMVQIASTLAKDFPFVRVDLYYTNDRIYFGELTFVPNSGLKPFKPVKYDRIFGDHIDLCRCEK</sequence>
<evidence type="ECO:0000313" key="2">
    <source>
        <dbReference type="Proteomes" id="UP001519343"/>
    </source>
</evidence>
<dbReference type="Proteomes" id="UP001519343">
    <property type="component" value="Unassembled WGS sequence"/>
</dbReference>
<organism evidence="1 2">
    <name type="scientific">Ammoniphilus resinae</name>
    <dbReference type="NCBI Taxonomy" id="861532"/>
    <lineage>
        <taxon>Bacteria</taxon>
        <taxon>Bacillati</taxon>
        <taxon>Bacillota</taxon>
        <taxon>Bacilli</taxon>
        <taxon>Bacillales</taxon>
        <taxon>Paenibacillaceae</taxon>
        <taxon>Aneurinibacillus group</taxon>
        <taxon>Ammoniphilus</taxon>
    </lineage>
</organism>
<protein>
    <recommendedName>
        <fullName evidence="3">Glycosyltransferase</fullName>
    </recommendedName>
</protein>
<keyword evidence="2" id="KW-1185">Reference proteome</keyword>
<gene>
    <name evidence="1" type="ORF">J2Z37_003026</name>
</gene>
<accession>A0ABS4GRW0</accession>
<name>A0ABS4GRW0_9BACL</name>